<evidence type="ECO:0000313" key="1">
    <source>
        <dbReference type="EMBL" id="BBI59440.1"/>
    </source>
</evidence>
<name>A0A455U0I6_9GAMM</name>
<dbReference type="EMBL" id="AP019514">
    <property type="protein sequence ID" value="BBI59440.1"/>
    <property type="molecule type" value="Genomic_DNA"/>
</dbReference>
<dbReference type="Proteomes" id="UP000320231">
    <property type="component" value="Chromosome"/>
</dbReference>
<protein>
    <submittedName>
        <fullName evidence="1">Uncharacterized protein</fullName>
    </submittedName>
</protein>
<proteinExistence type="predicted"/>
<sequence>MLQLTHQGLALGLRHRFAFVLQALLELLELVPKALSFTLLIADLSFKTTQ</sequence>
<evidence type="ECO:0000313" key="2">
    <source>
        <dbReference type="Proteomes" id="UP000320231"/>
    </source>
</evidence>
<gene>
    <name evidence="1" type="ORF">HSBAA_07460</name>
</gene>
<accession>A0A455U0I6</accession>
<dbReference type="KEGG" id="hsr:HSBAA_07460"/>
<dbReference type="AlphaFoldDB" id="A0A455U0I6"/>
<reference evidence="1 2" key="1">
    <citation type="journal article" date="2019" name="Microbiol. Resour. Announc.">
        <title>Complete Genome Sequence of Halomonas sulfidaeris Strain Esulfide1 Isolated from a Metal Sulfide Rock at a Depth of 2,200 Meters, Obtained Using Nanopore Sequencing.</title>
        <authorList>
            <person name="Saito M."/>
            <person name="Nishigata A."/>
            <person name="Galipon J."/>
            <person name="Arakawa K."/>
        </authorList>
    </citation>
    <scope>NUCLEOTIDE SEQUENCE [LARGE SCALE GENOMIC DNA]</scope>
    <source>
        <strain evidence="1 2">ATCC BAA-803</strain>
    </source>
</reference>
<organism evidence="1 2">
    <name type="scientific">Vreelandella sulfidaeris</name>
    <dbReference type="NCBI Taxonomy" id="115553"/>
    <lineage>
        <taxon>Bacteria</taxon>
        <taxon>Pseudomonadati</taxon>
        <taxon>Pseudomonadota</taxon>
        <taxon>Gammaproteobacteria</taxon>
        <taxon>Oceanospirillales</taxon>
        <taxon>Halomonadaceae</taxon>
        <taxon>Vreelandella</taxon>
    </lineage>
</organism>